<comment type="caution">
    <text evidence="2">The sequence shown here is derived from an EMBL/GenBank/DDBJ whole genome shotgun (WGS) entry which is preliminary data.</text>
</comment>
<gene>
    <name evidence="2" type="ORF">G3M58_45735</name>
</gene>
<reference evidence="2" key="1">
    <citation type="submission" date="2020-01" db="EMBL/GenBank/DDBJ databases">
        <title>Insect and environment-associated Actinomycetes.</title>
        <authorList>
            <person name="Currrie C."/>
            <person name="Chevrette M."/>
            <person name="Carlson C."/>
            <person name="Stubbendieck R."/>
            <person name="Wendt-Pienkowski E."/>
        </authorList>
    </citation>
    <scope>NUCLEOTIDE SEQUENCE</scope>
    <source>
        <strain evidence="2">SID7499</strain>
    </source>
</reference>
<name>A0A6G3X7I6_9ACTN</name>
<feature type="chain" id="PRO_5038348558" evidence="1">
    <location>
        <begin position="18"/>
        <end position="38"/>
    </location>
</feature>
<proteinExistence type="predicted"/>
<protein>
    <submittedName>
        <fullName evidence="2">EamA family transporter</fullName>
    </submittedName>
</protein>
<sequence length="38" mass="3977">MTPLVALAVLMAAVTHASWNAIAHAIKDQLISFTLISG</sequence>
<feature type="signal peptide" evidence="1">
    <location>
        <begin position="1"/>
        <end position="17"/>
    </location>
</feature>
<dbReference type="AlphaFoldDB" id="A0A6G3X7I6"/>
<evidence type="ECO:0000313" key="2">
    <source>
        <dbReference type="EMBL" id="NEE13746.1"/>
    </source>
</evidence>
<accession>A0A6G3X7I6</accession>
<feature type="non-terminal residue" evidence="2">
    <location>
        <position position="38"/>
    </location>
</feature>
<keyword evidence="1" id="KW-0732">Signal</keyword>
<organism evidence="2">
    <name type="scientific">Streptomyces sp. SID7499</name>
    <dbReference type="NCBI Taxonomy" id="2706086"/>
    <lineage>
        <taxon>Bacteria</taxon>
        <taxon>Bacillati</taxon>
        <taxon>Actinomycetota</taxon>
        <taxon>Actinomycetes</taxon>
        <taxon>Kitasatosporales</taxon>
        <taxon>Streptomycetaceae</taxon>
        <taxon>Streptomyces</taxon>
    </lineage>
</organism>
<dbReference type="EMBL" id="JAAGMN010004752">
    <property type="protein sequence ID" value="NEE13746.1"/>
    <property type="molecule type" value="Genomic_DNA"/>
</dbReference>
<evidence type="ECO:0000256" key="1">
    <source>
        <dbReference type="SAM" id="SignalP"/>
    </source>
</evidence>